<feature type="domain" description="DUF2231" evidence="2">
    <location>
        <begin position="3"/>
        <end position="161"/>
    </location>
</feature>
<evidence type="ECO:0000313" key="4">
    <source>
        <dbReference type="Proteomes" id="UP000016922"/>
    </source>
</evidence>
<dbReference type="Pfam" id="PF09990">
    <property type="entry name" value="DUF2231"/>
    <property type="match status" value="1"/>
</dbReference>
<dbReference type="Proteomes" id="UP000016922">
    <property type="component" value="Unassembled WGS sequence"/>
</dbReference>
<dbReference type="HOGENOM" id="CLU_102285_0_0_1"/>
<evidence type="ECO:0000313" key="3">
    <source>
        <dbReference type="EMBL" id="EPE28372.1"/>
    </source>
</evidence>
<keyword evidence="4" id="KW-1185">Reference proteome</keyword>
<dbReference type="KEGG" id="glz:GLAREA_09492"/>
<feature type="chain" id="PRO_5004507374" description="DUF2231 domain-containing protein" evidence="1">
    <location>
        <begin position="23"/>
        <end position="170"/>
    </location>
</feature>
<dbReference type="AlphaFoldDB" id="S3CPI3"/>
<gene>
    <name evidence="3" type="ORF">GLAREA_09492</name>
</gene>
<dbReference type="eggNOG" id="ENOG502S8SF">
    <property type="taxonomic scope" value="Eukaryota"/>
</dbReference>
<feature type="signal peptide" evidence="1">
    <location>
        <begin position="1"/>
        <end position="22"/>
    </location>
</feature>
<dbReference type="InterPro" id="IPR019251">
    <property type="entry name" value="DUF2231_TM"/>
</dbReference>
<sequence length="170" mass="17903">MDHPLHPATVHWPIAAISLTGGLDLLHAAATSPMTSSYVAAAAKSIQFQIPLSMLPTLSHYTTIAALVTMVPSIVSGGSQLLPLIQRDGLSTSKAKTGVLHAAMNDVVFAALTYNWWTRRNIPGFTPTPLNLALSGLVAMPMVLYSAKLGGDLVYTYGMGIGSSKAKKSQ</sequence>
<name>S3CPI3_GLAL2</name>
<reference evidence="3 4" key="1">
    <citation type="journal article" date="2013" name="BMC Genomics">
        <title>Genomics-driven discovery of the pneumocandin biosynthetic gene cluster in the fungus Glarea lozoyensis.</title>
        <authorList>
            <person name="Chen L."/>
            <person name="Yue Q."/>
            <person name="Zhang X."/>
            <person name="Xiang M."/>
            <person name="Wang C."/>
            <person name="Li S."/>
            <person name="Che Y."/>
            <person name="Ortiz-Lopez F.J."/>
            <person name="Bills G.F."/>
            <person name="Liu X."/>
            <person name="An Z."/>
        </authorList>
    </citation>
    <scope>NUCLEOTIDE SEQUENCE [LARGE SCALE GENOMIC DNA]</scope>
    <source>
        <strain evidence="4">ATCC 20868 / MF5171</strain>
    </source>
</reference>
<keyword evidence="1" id="KW-0732">Signal</keyword>
<proteinExistence type="predicted"/>
<evidence type="ECO:0000259" key="2">
    <source>
        <dbReference type="Pfam" id="PF09990"/>
    </source>
</evidence>
<dbReference type="OMA" id="NWWTRRS"/>
<accession>S3CPI3</accession>
<dbReference type="GeneID" id="19468540"/>
<dbReference type="OrthoDB" id="2580011at2759"/>
<dbReference type="RefSeq" id="XP_008084280.1">
    <property type="nucleotide sequence ID" value="XM_008086089.1"/>
</dbReference>
<protein>
    <recommendedName>
        <fullName evidence="2">DUF2231 domain-containing protein</fullName>
    </recommendedName>
</protein>
<dbReference type="EMBL" id="KE145368">
    <property type="protein sequence ID" value="EPE28372.1"/>
    <property type="molecule type" value="Genomic_DNA"/>
</dbReference>
<organism evidence="3 4">
    <name type="scientific">Glarea lozoyensis (strain ATCC 20868 / MF5171)</name>
    <dbReference type="NCBI Taxonomy" id="1116229"/>
    <lineage>
        <taxon>Eukaryota</taxon>
        <taxon>Fungi</taxon>
        <taxon>Dikarya</taxon>
        <taxon>Ascomycota</taxon>
        <taxon>Pezizomycotina</taxon>
        <taxon>Leotiomycetes</taxon>
        <taxon>Helotiales</taxon>
        <taxon>Helotiaceae</taxon>
        <taxon>Glarea</taxon>
    </lineage>
</organism>
<evidence type="ECO:0000256" key="1">
    <source>
        <dbReference type="SAM" id="SignalP"/>
    </source>
</evidence>